<dbReference type="EMBL" id="JMIB01000006">
    <property type="protein sequence ID" value="KDM92608.1"/>
    <property type="molecule type" value="Genomic_DNA"/>
</dbReference>
<keyword evidence="3" id="KW-1185">Reference proteome</keyword>
<accession>A0A066RYZ8</accession>
<evidence type="ECO:0000313" key="3">
    <source>
        <dbReference type="Proteomes" id="UP000027192"/>
    </source>
</evidence>
<sequence length="162" mass="17124">MTAISLARQVGQALKARQWRAVTAESCTGGGVSAAITEIAGSSGWFDCAFVTYSNEAKQDMLGVRAETLTEYGAVSEPVVKEMAQGALIHSRGQISVAISGIAGPDGGTPDKPVGTVCFAWADTTGWLLLETCCFRGDRQSVREQAVARALQGILDRLNQMQ</sequence>
<protein>
    <submittedName>
        <fullName evidence="2">Damage-inducible protein CinA</fullName>
    </submittedName>
</protein>
<dbReference type="NCBIfam" id="TIGR00199">
    <property type="entry name" value="PncC_domain"/>
    <property type="match status" value="1"/>
</dbReference>
<dbReference type="InterPro" id="IPR008136">
    <property type="entry name" value="CinA_C"/>
</dbReference>
<dbReference type="NCBIfam" id="NF002975">
    <property type="entry name" value="PRK03661.1"/>
    <property type="match status" value="1"/>
</dbReference>
<dbReference type="RefSeq" id="WP_036749294.1">
    <property type="nucleotide sequence ID" value="NZ_JAGSGC010000005.1"/>
</dbReference>
<gene>
    <name evidence="2" type="ORF">EA58_04330</name>
</gene>
<dbReference type="STRING" id="1654360.EA58_04330"/>
<dbReference type="Pfam" id="PF02464">
    <property type="entry name" value="CinA"/>
    <property type="match status" value="1"/>
</dbReference>
<dbReference type="OrthoDB" id="9801454at2"/>
<dbReference type="SUPFAM" id="SSF142433">
    <property type="entry name" value="CinA-like"/>
    <property type="match status" value="1"/>
</dbReference>
<evidence type="ECO:0000313" key="2">
    <source>
        <dbReference type="EMBL" id="KDM92608.1"/>
    </source>
</evidence>
<evidence type="ECO:0000259" key="1">
    <source>
        <dbReference type="Pfam" id="PF02464"/>
    </source>
</evidence>
<name>A0A066RYZ8_9GAMM</name>
<feature type="domain" description="CinA C-terminal" evidence="1">
    <location>
        <begin position="5"/>
        <end position="156"/>
    </location>
</feature>
<proteinExistence type="predicted"/>
<dbReference type="AlphaFoldDB" id="A0A066RYZ8"/>
<dbReference type="Gene3D" id="3.90.950.20">
    <property type="entry name" value="CinA-like"/>
    <property type="match status" value="1"/>
</dbReference>
<comment type="caution">
    <text evidence="2">The sequence shown here is derived from an EMBL/GenBank/DDBJ whole genome shotgun (WGS) entry which is preliminary data.</text>
</comment>
<dbReference type="InterPro" id="IPR036653">
    <property type="entry name" value="CinA-like_C"/>
</dbReference>
<reference evidence="2 3" key="1">
    <citation type="submission" date="2014-04" db="EMBL/GenBank/DDBJ databases">
        <title>Draft genome sequence of Photobacterium halotolerans S2753: a solonamide, ngercheumicin and holomycin producer.</title>
        <authorList>
            <person name="Machado H.R."/>
            <person name="Gram L."/>
        </authorList>
    </citation>
    <scope>NUCLEOTIDE SEQUENCE [LARGE SCALE GENOMIC DNA]</scope>
    <source>
        <strain evidence="2 3">S2753</strain>
    </source>
</reference>
<organism evidence="2 3">
    <name type="scientific">Photobacterium galatheae</name>
    <dbReference type="NCBI Taxonomy" id="1654360"/>
    <lineage>
        <taxon>Bacteria</taxon>
        <taxon>Pseudomonadati</taxon>
        <taxon>Pseudomonadota</taxon>
        <taxon>Gammaproteobacteria</taxon>
        <taxon>Vibrionales</taxon>
        <taxon>Vibrionaceae</taxon>
        <taxon>Photobacterium</taxon>
    </lineage>
</organism>
<dbReference type="Proteomes" id="UP000027192">
    <property type="component" value="Unassembled WGS sequence"/>
</dbReference>